<proteinExistence type="predicted"/>
<dbReference type="InterPro" id="IPR008979">
    <property type="entry name" value="Galactose-bd-like_sf"/>
</dbReference>
<keyword evidence="3" id="KW-1185">Reference proteome</keyword>
<dbReference type="PANTHER" id="PTHR45713">
    <property type="entry name" value="FTP DOMAIN-CONTAINING PROTEIN"/>
    <property type="match status" value="1"/>
</dbReference>
<feature type="signal peptide" evidence="1">
    <location>
        <begin position="1"/>
        <end position="23"/>
    </location>
</feature>
<dbReference type="PANTHER" id="PTHR45713:SF6">
    <property type="entry name" value="F5_8 TYPE C DOMAIN-CONTAINING PROTEIN"/>
    <property type="match status" value="1"/>
</dbReference>
<comment type="caution">
    <text evidence="2">The sequence shown here is derived from an EMBL/GenBank/DDBJ whole genome shotgun (WGS) entry which is preliminary data.</text>
</comment>
<sequence length="459" mass="51368">MKSLHCKSFVNCMFFAIIPLVIGEDDIARNKLTFQSTTTYPHIASLATDSTIEINDPLKCSKTNQTKGKAWWTVDLEKVYTVTKVCILNVNSPNAVNLKNFKIKVSDYPLEGVVCSTVSNPVITPSSTASSQYGCYFCGTPLDGSFIYIEHQDEAVNLHICDIKVTGTYKEKRDYSAVSIESTDLFGSEYSSPQSDYNKTIDNDYITYFETKLLFAKPKLVIRLPTTVKVFAIMLLANQDSSNTMKYSFVYVNYIPNTMGALPDEVCFNYYTPPQNGLFESVFRKCNSVKTGRYIITGADPGFPVKFQLSELVIYGQEVKNVDKYVMSFSHKDKIVKHESDGIVVPGASFLTNDEYFGDASVLVVALKWKISFAKSLVNTLCLTISNVCAKTAGEFALENNVAWPQDLPYIVEILGQSINEDILVTTTSGIYVCESFEEKFLIAPFENRNVQPHFVRSI</sequence>
<dbReference type="Gene3D" id="2.60.120.260">
    <property type="entry name" value="Galactose-binding domain-like"/>
    <property type="match status" value="1"/>
</dbReference>
<dbReference type="Proteomes" id="UP000549394">
    <property type="component" value="Unassembled WGS sequence"/>
</dbReference>
<keyword evidence="1" id="KW-0732">Signal</keyword>
<dbReference type="SUPFAM" id="SSF49785">
    <property type="entry name" value="Galactose-binding domain-like"/>
    <property type="match status" value="1"/>
</dbReference>
<organism evidence="2 3">
    <name type="scientific">Dimorphilus gyrociliatus</name>
    <dbReference type="NCBI Taxonomy" id="2664684"/>
    <lineage>
        <taxon>Eukaryota</taxon>
        <taxon>Metazoa</taxon>
        <taxon>Spiralia</taxon>
        <taxon>Lophotrochozoa</taxon>
        <taxon>Annelida</taxon>
        <taxon>Polychaeta</taxon>
        <taxon>Polychaeta incertae sedis</taxon>
        <taxon>Dinophilidae</taxon>
        <taxon>Dimorphilus</taxon>
    </lineage>
</organism>
<evidence type="ECO:0000256" key="1">
    <source>
        <dbReference type="SAM" id="SignalP"/>
    </source>
</evidence>
<evidence type="ECO:0000313" key="3">
    <source>
        <dbReference type="Proteomes" id="UP000549394"/>
    </source>
</evidence>
<evidence type="ECO:0000313" key="2">
    <source>
        <dbReference type="EMBL" id="CAD5126404.1"/>
    </source>
</evidence>
<gene>
    <name evidence="2" type="ORF">DGYR_LOCUS13649</name>
</gene>
<dbReference type="AlphaFoldDB" id="A0A7I8WE90"/>
<dbReference type="InterPro" id="IPR051941">
    <property type="entry name" value="BG_Antigen-Binding_Lectin"/>
</dbReference>
<dbReference type="Pfam" id="PF22633">
    <property type="entry name" value="F5_F8_type_C_2"/>
    <property type="match status" value="1"/>
</dbReference>
<accession>A0A7I8WE90</accession>
<feature type="chain" id="PRO_5029494661" evidence="1">
    <location>
        <begin position="24"/>
        <end position="459"/>
    </location>
</feature>
<protein>
    <submittedName>
        <fullName evidence="2">DgyrCDS14541</fullName>
    </submittedName>
</protein>
<name>A0A7I8WE90_9ANNE</name>
<dbReference type="EMBL" id="CAJFCJ010000046">
    <property type="protein sequence ID" value="CAD5126404.1"/>
    <property type="molecule type" value="Genomic_DNA"/>
</dbReference>
<reference evidence="2 3" key="1">
    <citation type="submission" date="2020-08" db="EMBL/GenBank/DDBJ databases">
        <authorList>
            <person name="Hejnol A."/>
        </authorList>
    </citation>
    <scope>NUCLEOTIDE SEQUENCE [LARGE SCALE GENOMIC DNA]</scope>
</reference>